<evidence type="ECO:0000313" key="2">
    <source>
        <dbReference type="EMBL" id="MDB9487967.1"/>
    </source>
</evidence>
<sequence>MLPNSQEIQLVKPTADLQSEFLDMIREYQDTDEARIYDQDFLQLIQSDFLAYIQYLENSSEGIGLKPDFVPATTFWLLLNRKIIIGESRLRHWLVPTLEHWGGHIGYMIRPLQRGKGYGTKMLSLTLEQARNMGLNRVLLTCNQDNHGSNRVIQKNNGKFVSQGLLESNNKVIYRYWIDF</sequence>
<dbReference type="EC" id="2.3.1.-" evidence="2"/>
<dbReference type="PROSITE" id="PS51186">
    <property type="entry name" value="GNAT"/>
    <property type="match status" value="1"/>
</dbReference>
<dbReference type="Pfam" id="PF13302">
    <property type="entry name" value="Acetyltransf_3"/>
    <property type="match status" value="1"/>
</dbReference>
<dbReference type="PANTHER" id="PTHR39173">
    <property type="entry name" value="ACETYLTRANSFERASE"/>
    <property type="match status" value="1"/>
</dbReference>
<dbReference type="InterPro" id="IPR000182">
    <property type="entry name" value="GNAT_dom"/>
</dbReference>
<dbReference type="EMBL" id="JAQMTU010000098">
    <property type="protein sequence ID" value="MDB9487967.1"/>
    <property type="molecule type" value="Genomic_DNA"/>
</dbReference>
<evidence type="ECO:0000259" key="1">
    <source>
        <dbReference type="PROSITE" id="PS51186"/>
    </source>
</evidence>
<dbReference type="PANTHER" id="PTHR39173:SF1">
    <property type="entry name" value="ACETYLTRANSFERASE"/>
    <property type="match status" value="1"/>
</dbReference>
<dbReference type="CDD" id="cd04301">
    <property type="entry name" value="NAT_SF"/>
    <property type="match status" value="1"/>
</dbReference>
<feature type="domain" description="N-acetyltransferase" evidence="1">
    <location>
        <begin position="23"/>
        <end position="179"/>
    </location>
</feature>
<evidence type="ECO:0000313" key="3">
    <source>
        <dbReference type="Proteomes" id="UP001212123"/>
    </source>
</evidence>
<dbReference type="InterPro" id="IPR016181">
    <property type="entry name" value="Acyl_CoA_acyltransferase"/>
</dbReference>
<dbReference type="SUPFAM" id="SSF55729">
    <property type="entry name" value="Acyl-CoA N-acyltransferases (Nat)"/>
    <property type="match status" value="1"/>
</dbReference>
<keyword evidence="2" id="KW-0012">Acyltransferase</keyword>
<keyword evidence="2" id="KW-0808">Transferase</keyword>
<reference evidence="2 3" key="1">
    <citation type="submission" date="2023-01" db="EMBL/GenBank/DDBJ databases">
        <title>Genomes from the Australian National Cyanobacteria Reference Collection.</title>
        <authorList>
            <person name="Willis A."/>
            <person name="Lee E.M.F."/>
        </authorList>
    </citation>
    <scope>NUCLEOTIDE SEQUENCE [LARGE SCALE GENOMIC DNA]</scope>
    <source>
        <strain evidence="2 3">CS-537/01</strain>
    </source>
</reference>
<comment type="caution">
    <text evidence="2">The sequence shown here is derived from an EMBL/GenBank/DDBJ whole genome shotgun (WGS) entry which is preliminary data.</text>
</comment>
<dbReference type="GO" id="GO:0016746">
    <property type="term" value="F:acyltransferase activity"/>
    <property type="evidence" value="ECO:0007669"/>
    <property type="project" value="UniProtKB-KW"/>
</dbReference>
<dbReference type="Proteomes" id="UP001212123">
    <property type="component" value="Unassembled WGS sequence"/>
</dbReference>
<name>A0ABT5A7Q7_9CYAN</name>
<keyword evidence="3" id="KW-1185">Reference proteome</keyword>
<proteinExistence type="predicted"/>
<dbReference type="RefSeq" id="WP_035367937.1">
    <property type="nucleotide sequence ID" value="NZ_JAQMTU010000098.1"/>
</dbReference>
<organism evidence="2 3">
    <name type="scientific">Dolichospermum circinale CS-537/01</name>
    <dbReference type="NCBI Taxonomy" id="3021739"/>
    <lineage>
        <taxon>Bacteria</taxon>
        <taxon>Bacillati</taxon>
        <taxon>Cyanobacteriota</taxon>
        <taxon>Cyanophyceae</taxon>
        <taxon>Nostocales</taxon>
        <taxon>Aphanizomenonaceae</taxon>
        <taxon>Dolichospermum</taxon>
        <taxon>Dolichospermum circinale</taxon>
    </lineage>
</organism>
<gene>
    <name evidence="2" type="ORF">PN492_15660</name>
</gene>
<dbReference type="Gene3D" id="3.40.630.30">
    <property type="match status" value="1"/>
</dbReference>
<protein>
    <submittedName>
        <fullName evidence="2">GNAT family N-acetyltransferase</fullName>
        <ecNumber evidence="2">2.3.1.-</ecNumber>
    </submittedName>
</protein>
<accession>A0ABT5A7Q7</accession>